<dbReference type="Pfam" id="PF01695">
    <property type="entry name" value="IstB_IS21"/>
    <property type="match status" value="1"/>
</dbReference>
<reference evidence="2 3" key="1">
    <citation type="submission" date="2024-09" db="EMBL/GenBank/DDBJ databases">
        <authorList>
            <person name="Sun Q."/>
            <person name="Mori K."/>
        </authorList>
    </citation>
    <scope>NUCLEOTIDE SEQUENCE [LARGE SCALE GENOMIC DNA]</scope>
    <source>
        <strain evidence="2 3">ATCC 51272</strain>
    </source>
</reference>
<sequence>METNNKTAPVTGQQDQNAISLDLMNRMKLHGMAEAFRESLAGTTPQSMTADTFLSMLLAREWDHRAQAAIARLTRNAAFRYKAYLEDIDYATNRGWSATRWNASPPLTLYIRAEPLHYRLFRYGESYIACALGHEACIRGFRTFYANAPKLLGALKVAKIKGTLEAELKKIERCRLLILDDLFLVPLDARERPILLEIIEDRHERKSIIITSQYPASNWYDMVGDPTIADAILDRIIHTAHTIELYGESMRKLRAKKSQSI</sequence>
<dbReference type="SUPFAM" id="SSF52540">
    <property type="entry name" value="P-loop containing nucleoside triphosphate hydrolases"/>
    <property type="match status" value="1"/>
</dbReference>
<dbReference type="InterPro" id="IPR028350">
    <property type="entry name" value="DNAC/IstB-like"/>
</dbReference>
<organism evidence="2 3">
    <name type="scientific">Hallella seregens ATCC 51272</name>
    <dbReference type="NCBI Taxonomy" id="1336250"/>
    <lineage>
        <taxon>Bacteria</taxon>
        <taxon>Pseudomonadati</taxon>
        <taxon>Bacteroidota</taxon>
        <taxon>Bacteroidia</taxon>
        <taxon>Bacteroidales</taxon>
        <taxon>Prevotellaceae</taxon>
        <taxon>Hallella</taxon>
    </lineage>
</organism>
<keyword evidence="2" id="KW-0547">Nucleotide-binding</keyword>
<gene>
    <name evidence="2" type="ORF">ACFFK8_05180</name>
</gene>
<keyword evidence="3" id="KW-1185">Reference proteome</keyword>
<dbReference type="InterPro" id="IPR027417">
    <property type="entry name" value="P-loop_NTPase"/>
</dbReference>
<dbReference type="RefSeq" id="WP_390182900.1">
    <property type="nucleotide sequence ID" value="NZ_JBHLZF010000001.1"/>
</dbReference>
<feature type="domain" description="IstB-like ATP-binding" evidence="1">
    <location>
        <begin position="25"/>
        <end position="256"/>
    </location>
</feature>
<proteinExistence type="predicted"/>
<dbReference type="PANTHER" id="PTHR30050:SF4">
    <property type="entry name" value="ATP-BINDING PROTEIN RV3427C IN INSERTION SEQUENCE-RELATED"/>
    <property type="match status" value="1"/>
</dbReference>
<comment type="caution">
    <text evidence="2">The sequence shown here is derived from an EMBL/GenBank/DDBJ whole genome shotgun (WGS) entry which is preliminary data.</text>
</comment>
<dbReference type="GO" id="GO:0005524">
    <property type="term" value="F:ATP binding"/>
    <property type="evidence" value="ECO:0007669"/>
    <property type="project" value="UniProtKB-KW"/>
</dbReference>
<dbReference type="EMBL" id="JBHLZF010000001">
    <property type="protein sequence ID" value="MFB9897212.1"/>
    <property type="molecule type" value="Genomic_DNA"/>
</dbReference>
<dbReference type="PANTHER" id="PTHR30050">
    <property type="entry name" value="CHROMOSOMAL REPLICATION INITIATOR PROTEIN DNAA"/>
    <property type="match status" value="1"/>
</dbReference>
<evidence type="ECO:0000313" key="2">
    <source>
        <dbReference type="EMBL" id="MFB9897212.1"/>
    </source>
</evidence>
<evidence type="ECO:0000259" key="1">
    <source>
        <dbReference type="Pfam" id="PF01695"/>
    </source>
</evidence>
<accession>A0ABV5ZIM6</accession>
<protein>
    <submittedName>
        <fullName evidence="2">ATP-binding protein</fullName>
    </submittedName>
</protein>
<dbReference type="Proteomes" id="UP001589688">
    <property type="component" value="Unassembled WGS sequence"/>
</dbReference>
<keyword evidence="2" id="KW-0067">ATP-binding</keyword>
<dbReference type="Gene3D" id="3.40.50.300">
    <property type="entry name" value="P-loop containing nucleotide triphosphate hydrolases"/>
    <property type="match status" value="1"/>
</dbReference>
<evidence type="ECO:0000313" key="3">
    <source>
        <dbReference type="Proteomes" id="UP001589688"/>
    </source>
</evidence>
<dbReference type="PIRSF" id="PIRSF003073">
    <property type="entry name" value="DNAC_TnpB_IstB"/>
    <property type="match status" value="1"/>
</dbReference>
<dbReference type="InterPro" id="IPR002611">
    <property type="entry name" value="IstB_ATP-bd"/>
</dbReference>
<name>A0ABV5ZIM6_9BACT</name>